<dbReference type="GO" id="GO:0005886">
    <property type="term" value="C:plasma membrane"/>
    <property type="evidence" value="ECO:0007669"/>
    <property type="project" value="UniProtKB-SubCell"/>
</dbReference>
<proteinExistence type="inferred from homology"/>
<keyword evidence="5" id="KW-0349">Heme</keyword>
<dbReference type="GO" id="GO:0022904">
    <property type="term" value="P:respiratory electron transport chain"/>
    <property type="evidence" value="ECO:0007669"/>
    <property type="project" value="InterPro"/>
</dbReference>
<dbReference type="EMBL" id="CADIKM010000081">
    <property type="protein sequence ID" value="CAB3806209.1"/>
    <property type="molecule type" value="Genomic_DNA"/>
</dbReference>
<accession>A0A6S7BP66</accession>
<dbReference type="InterPro" id="IPR016174">
    <property type="entry name" value="Di-haem_cyt_TM"/>
</dbReference>
<keyword evidence="8" id="KW-0249">Electron transport</keyword>
<evidence type="ECO:0000256" key="4">
    <source>
        <dbReference type="ARBA" id="ARBA00022475"/>
    </source>
</evidence>
<evidence type="ECO:0000256" key="2">
    <source>
        <dbReference type="ARBA" id="ARBA00004651"/>
    </source>
</evidence>
<feature type="transmembrane region" description="Helical" evidence="13">
    <location>
        <begin position="48"/>
        <end position="66"/>
    </location>
</feature>
<dbReference type="AlphaFoldDB" id="A0A6S7BP66"/>
<evidence type="ECO:0000256" key="13">
    <source>
        <dbReference type="SAM" id="Phobius"/>
    </source>
</evidence>
<keyword evidence="16" id="KW-1185">Reference proteome</keyword>
<dbReference type="Proteomes" id="UP000494115">
    <property type="component" value="Unassembled WGS sequence"/>
</dbReference>
<reference evidence="15 16" key="1">
    <citation type="submission" date="2020-04" db="EMBL/GenBank/DDBJ databases">
        <authorList>
            <person name="De Canck E."/>
        </authorList>
    </citation>
    <scope>NUCLEOTIDE SEQUENCE [LARGE SCALE GENOMIC DNA]</scope>
    <source>
        <strain evidence="15 16">LMG 28138</strain>
    </source>
</reference>
<protein>
    <recommendedName>
        <fullName evidence="14">Cytochrome b561 bacterial/Ni-hydrogenase domain-containing protein</fullName>
    </recommendedName>
</protein>
<evidence type="ECO:0000256" key="1">
    <source>
        <dbReference type="ARBA" id="ARBA00001970"/>
    </source>
</evidence>
<dbReference type="InterPro" id="IPR011577">
    <property type="entry name" value="Cyt_b561_bac/Ni-Hgenase"/>
</dbReference>
<keyword evidence="3" id="KW-0813">Transport</keyword>
<sequence>MVHRARYGTVAQFFHWATAVFVVIAFTFGPGGSEQRVYAHARDFDRQLHETLGLCVFALVIMRVLWRIVDRQPEPPQASLWMSVAAKAVQYTESQKALMWERWHKGETFQQIAQPFYRNHPSIQGVLTETAEFGRTSGRWVNTQ</sequence>
<keyword evidence="10" id="KW-0408">Iron</keyword>
<keyword evidence="9 13" id="KW-1133">Transmembrane helix</keyword>
<feature type="transmembrane region" description="Helical" evidence="13">
    <location>
        <begin position="7"/>
        <end position="28"/>
    </location>
</feature>
<comment type="cofactor">
    <cofactor evidence="1">
        <name>heme b</name>
        <dbReference type="ChEBI" id="CHEBI:60344"/>
    </cofactor>
</comment>
<dbReference type="PANTHER" id="PTHR30529:SF1">
    <property type="entry name" value="CYTOCHROME B561 HOMOLOG 2"/>
    <property type="match status" value="1"/>
</dbReference>
<keyword evidence="4" id="KW-1003">Cell membrane</keyword>
<dbReference type="Pfam" id="PF01292">
    <property type="entry name" value="Ni_hydr_CYTB"/>
    <property type="match status" value="1"/>
</dbReference>
<dbReference type="Gene3D" id="1.20.950.20">
    <property type="entry name" value="Transmembrane di-heme cytochromes, Chain C"/>
    <property type="match status" value="1"/>
</dbReference>
<evidence type="ECO:0000313" key="16">
    <source>
        <dbReference type="Proteomes" id="UP000494115"/>
    </source>
</evidence>
<evidence type="ECO:0000256" key="8">
    <source>
        <dbReference type="ARBA" id="ARBA00022982"/>
    </source>
</evidence>
<keyword evidence="6 13" id="KW-0812">Transmembrane</keyword>
<evidence type="ECO:0000256" key="6">
    <source>
        <dbReference type="ARBA" id="ARBA00022692"/>
    </source>
</evidence>
<dbReference type="InterPro" id="IPR052168">
    <property type="entry name" value="Cytochrome_b561_oxidase"/>
</dbReference>
<evidence type="ECO:0000256" key="3">
    <source>
        <dbReference type="ARBA" id="ARBA00022448"/>
    </source>
</evidence>
<evidence type="ECO:0000313" key="15">
    <source>
        <dbReference type="EMBL" id="CAB3806209.1"/>
    </source>
</evidence>
<name>A0A6S7BP66_9BURK</name>
<dbReference type="GO" id="GO:0009055">
    <property type="term" value="F:electron transfer activity"/>
    <property type="evidence" value="ECO:0007669"/>
    <property type="project" value="InterPro"/>
</dbReference>
<feature type="domain" description="Cytochrome b561 bacterial/Ni-hydrogenase" evidence="14">
    <location>
        <begin position="6"/>
        <end position="85"/>
    </location>
</feature>
<organism evidence="15 16">
    <name type="scientific">Pararobbsia alpina</name>
    <dbReference type="NCBI Taxonomy" id="621374"/>
    <lineage>
        <taxon>Bacteria</taxon>
        <taxon>Pseudomonadati</taxon>
        <taxon>Pseudomonadota</taxon>
        <taxon>Betaproteobacteria</taxon>
        <taxon>Burkholderiales</taxon>
        <taxon>Burkholderiaceae</taxon>
        <taxon>Pararobbsia</taxon>
    </lineage>
</organism>
<dbReference type="GO" id="GO:0020037">
    <property type="term" value="F:heme binding"/>
    <property type="evidence" value="ECO:0007669"/>
    <property type="project" value="TreeGrafter"/>
</dbReference>
<evidence type="ECO:0000259" key="14">
    <source>
        <dbReference type="Pfam" id="PF01292"/>
    </source>
</evidence>
<evidence type="ECO:0000256" key="10">
    <source>
        <dbReference type="ARBA" id="ARBA00023004"/>
    </source>
</evidence>
<evidence type="ECO:0000256" key="12">
    <source>
        <dbReference type="ARBA" id="ARBA00037975"/>
    </source>
</evidence>
<evidence type="ECO:0000256" key="9">
    <source>
        <dbReference type="ARBA" id="ARBA00022989"/>
    </source>
</evidence>
<evidence type="ECO:0000256" key="7">
    <source>
        <dbReference type="ARBA" id="ARBA00022723"/>
    </source>
</evidence>
<keyword evidence="11 13" id="KW-0472">Membrane</keyword>
<dbReference type="SUPFAM" id="SSF81342">
    <property type="entry name" value="Transmembrane di-heme cytochromes"/>
    <property type="match status" value="1"/>
</dbReference>
<dbReference type="PANTHER" id="PTHR30529">
    <property type="entry name" value="CYTOCHROME B561"/>
    <property type="match status" value="1"/>
</dbReference>
<dbReference type="GO" id="GO:0046872">
    <property type="term" value="F:metal ion binding"/>
    <property type="evidence" value="ECO:0007669"/>
    <property type="project" value="UniProtKB-KW"/>
</dbReference>
<evidence type="ECO:0000256" key="5">
    <source>
        <dbReference type="ARBA" id="ARBA00022617"/>
    </source>
</evidence>
<evidence type="ECO:0000256" key="11">
    <source>
        <dbReference type="ARBA" id="ARBA00023136"/>
    </source>
</evidence>
<comment type="similarity">
    <text evidence="12">Belongs to the cytochrome b561 family.</text>
</comment>
<gene>
    <name evidence="15" type="ORF">LMG28138_05780</name>
</gene>
<keyword evidence="7" id="KW-0479">Metal-binding</keyword>
<comment type="subcellular location">
    <subcellularLocation>
        <location evidence="2">Cell membrane</location>
        <topology evidence="2">Multi-pass membrane protein</topology>
    </subcellularLocation>
</comment>